<accession>A0ABS0TJF1</accession>
<name>A0ABS0TJF1_9FLAO</name>
<protein>
    <submittedName>
        <fullName evidence="1">Group III truncated hemoglobin</fullName>
    </submittedName>
</protein>
<evidence type="ECO:0000313" key="1">
    <source>
        <dbReference type="EMBL" id="MBI6121148.1"/>
    </source>
</evidence>
<dbReference type="InterPro" id="IPR009050">
    <property type="entry name" value="Globin-like_sf"/>
</dbReference>
<organism evidence="1 2">
    <name type="scientific">Salegentibacter maritimus</name>
    <dbReference type="NCBI Taxonomy" id="2794347"/>
    <lineage>
        <taxon>Bacteria</taxon>
        <taxon>Pseudomonadati</taxon>
        <taxon>Bacteroidota</taxon>
        <taxon>Flavobacteriia</taxon>
        <taxon>Flavobacteriales</taxon>
        <taxon>Flavobacteriaceae</taxon>
        <taxon>Salegentibacter</taxon>
    </lineage>
</organism>
<evidence type="ECO:0000313" key="2">
    <source>
        <dbReference type="Proteomes" id="UP000635665"/>
    </source>
</evidence>
<sequence>MPADIKTREDVYSLVCNFYKKVRKDPEIGHFFNEVIRDWDAHIEKLTDFWESNLFFKALYKGNPQKVHVKVDKENNQEIASYHFGIWLNLWFETIDQLFSGELANRAKNNARKMSSHLYLKIFQAREK</sequence>
<proteinExistence type="predicted"/>
<dbReference type="Proteomes" id="UP000635665">
    <property type="component" value="Unassembled WGS sequence"/>
</dbReference>
<dbReference type="EMBL" id="JAEHNY010000014">
    <property type="protein sequence ID" value="MBI6121148.1"/>
    <property type="molecule type" value="Genomic_DNA"/>
</dbReference>
<dbReference type="CDD" id="cd08916">
    <property type="entry name" value="TrHb3_P"/>
    <property type="match status" value="1"/>
</dbReference>
<dbReference type="Gene3D" id="1.10.490.10">
    <property type="entry name" value="Globins"/>
    <property type="match status" value="1"/>
</dbReference>
<reference evidence="1 2" key="1">
    <citation type="submission" date="2020-12" db="EMBL/GenBank/DDBJ databases">
        <title>Salegentibacter orientalis sp. nov., isolated from costal sediment.</title>
        <authorList>
            <person name="Lian F.-B."/>
        </authorList>
    </citation>
    <scope>NUCLEOTIDE SEQUENCE [LARGE SCALE GENOMIC DNA]</scope>
    <source>
        <strain evidence="1 2">F60176</strain>
    </source>
</reference>
<comment type="caution">
    <text evidence="1">The sequence shown here is derived from an EMBL/GenBank/DDBJ whole genome shotgun (WGS) entry which is preliminary data.</text>
</comment>
<dbReference type="InterPro" id="IPR012292">
    <property type="entry name" value="Globin/Proto"/>
</dbReference>
<keyword evidence="2" id="KW-1185">Reference proteome</keyword>
<gene>
    <name evidence="1" type="ORF">I6U50_14070</name>
</gene>
<dbReference type="RefSeq" id="WP_198639304.1">
    <property type="nucleotide sequence ID" value="NZ_JAEHNY010000014.1"/>
</dbReference>
<dbReference type="SUPFAM" id="SSF46458">
    <property type="entry name" value="Globin-like"/>
    <property type="match status" value="1"/>
</dbReference>